<evidence type="ECO:0000313" key="3">
    <source>
        <dbReference type="EMBL" id="SEG92847.1"/>
    </source>
</evidence>
<reference evidence="3 4" key="1">
    <citation type="submission" date="2016-10" db="EMBL/GenBank/DDBJ databases">
        <authorList>
            <person name="de Groot N.N."/>
        </authorList>
    </citation>
    <scope>NUCLEOTIDE SEQUENCE [LARGE SCALE GENOMIC DNA]</scope>
    <source>
        <strain evidence="3 4">CGMCC 4.2023</strain>
    </source>
</reference>
<name>A0A1H6E5E2_9ACTN</name>
<accession>A0A1H6E5E2</accession>
<evidence type="ECO:0000313" key="4">
    <source>
        <dbReference type="Proteomes" id="UP000236754"/>
    </source>
</evidence>
<evidence type="ECO:0000256" key="1">
    <source>
        <dbReference type="SAM" id="MobiDB-lite"/>
    </source>
</evidence>
<dbReference type="Proteomes" id="UP000236754">
    <property type="component" value="Unassembled WGS sequence"/>
</dbReference>
<feature type="signal peptide" evidence="2">
    <location>
        <begin position="1"/>
        <end position="31"/>
    </location>
</feature>
<organism evidence="3 4">
    <name type="scientific">Actinacidiphila yanglinensis</name>
    <dbReference type="NCBI Taxonomy" id="310779"/>
    <lineage>
        <taxon>Bacteria</taxon>
        <taxon>Bacillati</taxon>
        <taxon>Actinomycetota</taxon>
        <taxon>Actinomycetes</taxon>
        <taxon>Kitasatosporales</taxon>
        <taxon>Streptomycetaceae</taxon>
        <taxon>Actinacidiphila</taxon>
    </lineage>
</organism>
<feature type="compositionally biased region" description="Low complexity" evidence="1">
    <location>
        <begin position="87"/>
        <end position="114"/>
    </location>
</feature>
<dbReference type="RefSeq" id="WP_103890440.1">
    <property type="nucleotide sequence ID" value="NZ_FNVU01000026.1"/>
</dbReference>
<proteinExistence type="predicted"/>
<keyword evidence="2" id="KW-0732">Signal</keyword>
<evidence type="ECO:0000256" key="2">
    <source>
        <dbReference type="SAM" id="SignalP"/>
    </source>
</evidence>
<feature type="region of interest" description="Disordered" evidence="1">
    <location>
        <begin position="85"/>
        <end position="114"/>
    </location>
</feature>
<protein>
    <recommendedName>
        <fullName evidence="5">Lipoprotein</fullName>
    </recommendedName>
</protein>
<gene>
    <name evidence="3" type="ORF">SAMN05216223_126116</name>
</gene>
<dbReference type="EMBL" id="FNVU01000026">
    <property type="protein sequence ID" value="SEG92847.1"/>
    <property type="molecule type" value="Genomic_DNA"/>
</dbReference>
<dbReference type="PROSITE" id="PS51257">
    <property type="entry name" value="PROKAR_LIPOPROTEIN"/>
    <property type="match status" value="1"/>
</dbReference>
<dbReference type="AlphaFoldDB" id="A0A1H6E5E2"/>
<keyword evidence="4" id="KW-1185">Reference proteome</keyword>
<sequence length="170" mass="16541">MIPKPTRRSAVAIATLGLVAGCSGSRGSASAADPHADAEQQAREVRDSTALVARYDAVTAAYPKLTARLAPLRADTAAHVRAFGGRAPAAPSTHASGSAATASPTPSGPASAVPATSDKALAALATAERALADRRAATLLDAPGGLARLLASVAAAGAGHVALLGPPAGK</sequence>
<dbReference type="OrthoDB" id="4339130at2"/>
<evidence type="ECO:0008006" key="5">
    <source>
        <dbReference type="Google" id="ProtNLM"/>
    </source>
</evidence>
<feature type="chain" id="PRO_5009296560" description="Lipoprotein" evidence="2">
    <location>
        <begin position="32"/>
        <end position="170"/>
    </location>
</feature>